<dbReference type="InterPro" id="IPR000994">
    <property type="entry name" value="Pept_M24"/>
</dbReference>
<accession>A0ABU5E578</accession>
<dbReference type="RefSeq" id="WP_320506363.1">
    <property type="nucleotide sequence ID" value="NZ_JAXCLW010000001.1"/>
</dbReference>
<dbReference type="GO" id="GO:0004177">
    <property type="term" value="F:aminopeptidase activity"/>
    <property type="evidence" value="ECO:0007669"/>
    <property type="project" value="UniProtKB-KW"/>
</dbReference>
<dbReference type="PANTHER" id="PTHR43763:SF6">
    <property type="entry name" value="XAA-PRO AMINOPEPTIDASE 1"/>
    <property type="match status" value="1"/>
</dbReference>
<dbReference type="SUPFAM" id="SSF53092">
    <property type="entry name" value="Creatinase/prolidase N-terminal domain"/>
    <property type="match status" value="2"/>
</dbReference>
<evidence type="ECO:0000259" key="5">
    <source>
        <dbReference type="Pfam" id="PF01321"/>
    </source>
</evidence>
<evidence type="ECO:0000259" key="4">
    <source>
        <dbReference type="Pfam" id="PF00557"/>
    </source>
</evidence>
<dbReference type="InterPro" id="IPR029149">
    <property type="entry name" value="Creatin/AminoP/Spt16_N"/>
</dbReference>
<evidence type="ECO:0000256" key="3">
    <source>
        <dbReference type="ARBA" id="ARBA00022801"/>
    </source>
</evidence>
<protein>
    <submittedName>
        <fullName evidence="7">Aminopeptidase P family protein</fullName>
        <ecNumber evidence="7">3.4.11.-</ecNumber>
    </submittedName>
</protein>
<dbReference type="Proteomes" id="UP001279642">
    <property type="component" value="Unassembled WGS sequence"/>
</dbReference>
<dbReference type="Pfam" id="PF01321">
    <property type="entry name" value="Creatinase_N"/>
    <property type="match status" value="1"/>
</dbReference>
<gene>
    <name evidence="7" type="ORF">SMD27_00420</name>
</gene>
<dbReference type="CDD" id="cd01085">
    <property type="entry name" value="APP"/>
    <property type="match status" value="1"/>
</dbReference>
<keyword evidence="2" id="KW-0479">Metal-binding</keyword>
<dbReference type="Pfam" id="PF16189">
    <property type="entry name" value="Creatinase_N_2"/>
    <property type="match status" value="1"/>
</dbReference>
<dbReference type="PANTHER" id="PTHR43763">
    <property type="entry name" value="XAA-PRO AMINOPEPTIDASE 1"/>
    <property type="match status" value="1"/>
</dbReference>
<keyword evidence="3 7" id="KW-0378">Hydrolase</keyword>
<dbReference type="InterPro" id="IPR050422">
    <property type="entry name" value="X-Pro_aminopeptidase_P"/>
</dbReference>
<dbReference type="EMBL" id="JAXCLW010000001">
    <property type="protein sequence ID" value="MDY0881294.1"/>
    <property type="molecule type" value="Genomic_DNA"/>
</dbReference>
<keyword evidence="7" id="KW-0645">Protease</keyword>
<dbReference type="Pfam" id="PF00557">
    <property type="entry name" value="Peptidase_M24"/>
    <property type="match status" value="1"/>
</dbReference>
<dbReference type="InterPro" id="IPR036005">
    <property type="entry name" value="Creatinase/aminopeptidase-like"/>
</dbReference>
<dbReference type="SUPFAM" id="SSF55920">
    <property type="entry name" value="Creatinase/aminopeptidase"/>
    <property type="match status" value="1"/>
</dbReference>
<reference evidence="7 8" key="1">
    <citation type="journal article" date="2016" name="Antonie Van Leeuwenhoek">
        <title>Dongia soli sp. nov., isolated from soil from Dokdo, Korea.</title>
        <authorList>
            <person name="Kim D.U."/>
            <person name="Lee H."/>
            <person name="Kim H."/>
            <person name="Kim S.G."/>
            <person name="Ka J.O."/>
        </authorList>
    </citation>
    <scope>NUCLEOTIDE SEQUENCE [LARGE SCALE GENOMIC DNA]</scope>
    <source>
        <strain evidence="7 8">D78</strain>
    </source>
</reference>
<feature type="domain" description="Peptidase M24" evidence="4">
    <location>
        <begin position="314"/>
        <end position="526"/>
    </location>
</feature>
<evidence type="ECO:0000313" key="8">
    <source>
        <dbReference type="Proteomes" id="UP001279642"/>
    </source>
</evidence>
<feature type="domain" description="Creatinase N-terminal" evidence="5">
    <location>
        <begin position="9"/>
        <end position="140"/>
    </location>
</feature>
<dbReference type="InterPro" id="IPR033740">
    <property type="entry name" value="Pept_M24B"/>
</dbReference>
<dbReference type="InterPro" id="IPR000587">
    <property type="entry name" value="Creatinase_N"/>
</dbReference>
<comment type="similarity">
    <text evidence="1">Belongs to the peptidase M24B family.</text>
</comment>
<name>A0ABU5E578_9PROT</name>
<organism evidence="7 8">
    <name type="scientific">Dongia soli</name>
    <dbReference type="NCBI Taxonomy" id="600628"/>
    <lineage>
        <taxon>Bacteria</taxon>
        <taxon>Pseudomonadati</taxon>
        <taxon>Pseudomonadota</taxon>
        <taxon>Alphaproteobacteria</taxon>
        <taxon>Rhodospirillales</taxon>
        <taxon>Dongiaceae</taxon>
        <taxon>Dongia</taxon>
    </lineage>
</organism>
<evidence type="ECO:0000259" key="6">
    <source>
        <dbReference type="Pfam" id="PF16188"/>
    </source>
</evidence>
<dbReference type="EC" id="3.4.11.-" evidence="7"/>
<sequence length="592" mass="64490">MRDAKTAERLAALQKELTCRRLDGFVIPRADEHQGEYVPKRAERLAWISNFTGSAGLVIVLKDRAAIFVDGRYTIQVREQVDTSLFDIRHITNEPPEAWLAEHLPKGGKLGIDPWLITADAAQRFRAAVQQLGGELISCDSNPLDAVWPDQPAAPIAPVWPHDLRYAGRGSADKRQELGAKLAAQGRDAAVLTAPDSICWLLNIRGGDVPRTPFALGFAILHQDGRVDLFMDRRKFPPATLAHLGNQVTLHAPDAFIGALDALGAAKAKVIVDAATAGIAVSDRLRAAGAAVTVGEDPCALPKAAKNPVEIAGTRAAHRRDGAAMVQFLAWLDAEAPEGHLTELAAVAKLAEFRRRNDLFRDFSFDTISGAGPNAAIPHYRVTPESDRRIERDAIYLVDSGGQYLDGTTDITRTIVVGKPTAEMKDRFTRVLKGHIALATAKFPRGTTGSQLDSLARRPLWDAGLDFDHGTGHGVGSYLSVHEGPQRISKVPNRIALEPGMILSNEPGYYKAGEYGIRIENLIVVQRDPESEMLSFETITFAPIDLALVETSIMTPDEIAWLNAYHAEVREKLLPQLDEATAAWLQTATRAI</sequence>
<dbReference type="InterPro" id="IPR032416">
    <property type="entry name" value="Peptidase_M24_C"/>
</dbReference>
<keyword evidence="7" id="KW-0031">Aminopeptidase</keyword>
<comment type="caution">
    <text evidence="7">The sequence shown here is derived from an EMBL/GenBank/DDBJ whole genome shotgun (WGS) entry which is preliminary data.</text>
</comment>
<evidence type="ECO:0000256" key="1">
    <source>
        <dbReference type="ARBA" id="ARBA00008766"/>
    </source>
</evidence>
<keyword evidence="8" id="KW-1185">Reference proteome</keyword>
<evidence type="ECO:0000313" key="7">
    <source>
        <dbReference type="EMBL" id="MDY0881294.1"/>
    </source>
</evidence>
<feature type="domain" description="Peptidase M24 C-terminal" evidence="6">
    <location>
        <begin position="532"/>
        <end position="592"/>
    </location>
</feature>
<proteinExistence type="inferred from homology"/>
<dbReference type="Gene3D" id="3.40.350.10">
    <property type="entry name" value="Creatinase/prolidase N-terminal domain"/>
    <property type="match status" value="2"/>
</dbReference>
<evidence type="ECO:0000256" key="2">
    <source>
        <dbReference type="ARBA" id="ARBA00022723"/>
    </source>
</evidence>
<dbReference type="Gene3D" id="3.90.230.10">
    <property type="entry name" value="Creatinase/methionine aminopeptidase superfamily"/>
    <property type="match status" value="1"/>
</dbReference>
<dbReference type="Pfam" id="PF16188">
    <property type="entry name" value="Peptidase_M24_C"/>
    <property type="match status" value="1"/>
</dbReference>